<dbReference type="InterPro" id="IPR036890">
    <property type="entry name" value="HATPase_C_sf"/>
</dbReference>
<feature type="domain" description="PAS" evidence="12">
    <location>
        <begin position="295"/>
        <end position="339"/>
    </location>
</feature>
<reference evidence="14 15" key="1">
    <citation type="submission" date="2023-08" db="EMBL/GenBank/DDBJ databases">
        <title>Achromobacter seleniivolatilans sp. nov., isolated from seleniferous soil.</title>
        <authorList>
            <person name="Zhang S."/>
            <person name="Li K."/>
            <person name="Peng J."/>
            <person name="Zhao Q."/>
            <person name="Wang H."/>
            <person name="Guo Y."/>
        </authorList>
    </citation>
    <scope>NUCLEOTIDE SEQUENCE [LARGE SCALE GENOMIC DNA]</scope>
    <source>
        <strain evidence="14 15">R39</strain>
    </source>
</reference>
<dbReference type="InterPro" id="IPR036097">
    <property type="entry name" value="HisK_dim/P_sf"/>
</dbReference>
<comment type="catalytic activity">
    <reaction evidence="1">
        <text>ATP + protein L-histidine = ADP + protein N-phospho-L-histidine.</text>
        <dbReference type="EC" id="2.7.13.3"/>
    </reaction>
</comment>
<accession>A0ABY9M676</accession>
<dbReference type="PROSITE" id="PS50112">
    <property type="entry name" value="PAS"/>
    <property type="match status" value="1"/>
</dbReference>
<evidence type="ECO:0000256" key="4">
    <source>
        <dbReference type="ARBA" id="ARBA00022679"/>
    </source>
</evidence>
<dbReference type="InterPro" id="IPR003661">
    <property type="entry name" value="HisK_dim/P_dom"/>
</dbReference>
<dbReference type="InterPro" id="IPR000014">
    <property type="entry name" value="PAS"/>
</dbReference>
<dbReference type="InterPro" id="IPR003594">
    <property type="entry name" value="HATPase_dom"/>
</dbReference>
<gene>
    <name evidence="14" type="ORF">RAS12_09015</name>
</gene>
<dbReference type="InterPro" id="IPR035965">
    <property type="entry name" value="PAS-like_dom_sf"/>
</dbReference>
<dbReference type="SUPFAM" id="SSF55874">
    <property type="entry name" value="ATPase domain of HSP90 chaperone/DNA topoisomerase II/histidine kinase"/>
    <property type="match status" value="1"/>
</dbReference>
<evidence type="ECO:0000256" key="1">
    <source>
        <dbReference type="ARBA" id="ARBA00000085"/>
    </source>
</evidence>
<dbReference type="PROSITE" id="PS50109">
    <property type="entry name" value="HIS_KIN"/>
    <property type="match status" value="1"/>
</dbReference>
<evidence type="ECO:0000256" key="2">
    <source>
        <dbReference type="ARBA" id="ARBA00012438"/>
    </source>
</evidence>
<evidence type="ECO:0000256" key="5">
    <source>
        <dbReference type="ARBA" id="ARBA00022741"/>
    </source>
</evidence>
<keyword evidence="6" id="KW-0418">Kinase</keyword>
<dbReference type="Proteomes" id="UP001234798">
    <property type="component" value="Chromosome"/>
</dbReference>
<dbReference type="InterPro" id="IPR001610">
    <property type="entry name" value="PAC"/>
</dbReference>
<keyword evidence="7 14" id="KW-0067">ATP-binding</keyword>
<feature type="domain" description="PAC" evidence="13">
    <location>
        <begin position="370"/>
        <end position="422"/>
    </location>
</feature>
<dbReference type="PANTHER" id="PTHR43065:SF10">
    <property type="entry name" value="PEROXIDE STRESS-ACTIVATED HISTIDINE KINASE MAK3"/>
    <property type="match status" value="1"/>
</dbReference>
<dbReference type="Pfam" id="PF02518">
    <property type="entry name" value="HATPase_c"/>
    <property type="match status" value="1"/>
</dbReference>
<dbReference type="EC" id="2.7.13.3" evidence="2"/>
<evidence type="ECO:0000259" key="13">
    <source>
        <dbReference type="PROSITE" id="PS50113"/>
    </source>
</evidence>
<dbReference type="Pfam" id="PF00989">
    <property type="entry name" value="PAS"/>
    <property type="match status" value="1"/>
</dbReference>
<evidence type="ECO:0000256" key="6">
    <source>
        <dbReference type="ARBA" id="ARBA00022777"/>
    </source>
</evidence>
<dbReference type="InterPro" id="IPR004358">
    <property type="entry name" value="Sig_transdc_His_kin-like_C"/>
</dbReference>
<dbReference type="SMART" id="SM00387">
    <property type="entry name" value="HATPase_c"/>
    <property type="match status" value="1"/>
</dbReference>
<evidence type="ECO:0000256" key="3">
    <source>
        <dbReference type="ARBA" id="ARBA00022553"/>
    </source>
</evidence>
<dbReference type="Pfam" id="PF00512">
    <property type="entry name" value="HisKA"/>
    <property type="match status" value="1"/>
</dbReference>
<dbReference type="Gene3D" id="3.30.450.20">
    <property type="entry name" value="PAS domain"/>
    <property type="match status" value="1"/>
</dbReference>
<dbReference type="InterPro" id="IPR013767">
    <property type="entry name" value="PAS_fold"/>
</dbReference>
<proteinExistence type="predicted"/>
<dbReference type="InterPro" id="IPR000700">
    <property type="entry name" value="PAS-assoc_C"/>
</dbReference>
<dbReference type="PRINTS" id="PR00344">
    <property type="entry name" value="BCTRLSENSOR"/>
</dbReference>
<organism evidence="14 15">
    <name type="scientific">Achromobacter seleniivolatilans</name>
    <dbReference type="NCBI Taxonomy" id="3047478"/>
    <lineage>
        <taxon>Bacteria</taxon>
        <taxon>Pseudomonadati</taxon>
        <taxon>Pseudomonadota</taxon>
        <taxon>Betaproteobacteria</taxon>
        <taxon>Burkholderiales</taxon>
        <taxon>Alcaligenaceae</taxon>
        <taxon>Achromobacter</taxon>
    </lineage>
</organism>
<evidence type="ECO:0000313" key="15">
    <source>
        <dbReference type="Proteomes" id="UP001234798"/>
    </source>
</evidence>
<feature type="coiled-coil region" evidence="9">
    <location>
        <begin position="64"/>
        <end position="91"/>
    </location>
</feature>
<keyword evidence="5" id="KW-0547">Nucleotide-binding</keyword>
<name>A0ABY9M676_9BURK</name>
<feature type="transmembrane region" description="Helical" evidence="10">
    <location>
        <begin position="21"/>
        <end position="44"/>
    </location>
</feature>
<dbReference type="CDD" id="cd00130">
    <property type="entry name" value="PAS"/>
    <property type="match status" value="1"/>
</dbReference>
<dbReference type="Gene3D" id="1.10.287.130">
    <property type="match status" value="1"/>
</dbReference>
<feature type="domain" description="Histidine kinase" evidence="11">
    <location>
        <begin position="442"/>
        <end position="656"/>
    </location>
</feature>
<evidence type="ECO:0000256" key="8">
    <source>
        <dbReference type="ARBA" id="ARBA00023012"/>
    </source>
</evidence>
<dbReference type="SUPFAM" id="SSF55785">
    <property type="entry name" value="PYP-like sensor domain (PAS domain)"/>
    <property type="match status" value="1"/>
</dbReference>
<dbReference type="CDD" id="cd00082">
    <property type="entry name" value="HisKA"/>
    <property type="match status" value="1"/>
</dbReference>
<evidence type="ECO:0000256" key="7">
    <source>
        <dbReference type="ARBA" id="ARBA00022840"/>
    </source>
</evidence>
<evidence type="ECO:0000259" key="11">
    <source>
        <dbReference type="PROSITE" id="PS50109"/>
    </source>
</evidence>
<keyword evidence="15" id="KW-1185">Reference proteome</keyword>
<dbReference type="EMBL" id="CP132976">
    <property type="protein sequence ID" value="WMD22501.1"/>
    <property type="molecule type" value="Genomic_DNA"/>
</dbReference>
<dbReference type="PANTHER" id="PTHR43065">
    <property type="entry name" value="SENSOR HISTIDINE KINASE"/>
    <property type="match status" value="1"/>
</dbReference>
<keyword evidence="3" id="KW-0597">Phosphoprotein</keyword>
<keyword evidence="9" id="KW-0175">Coiled coil</keyword>
<keyword evidence="8" id="KW-0902">Two-component regulatory system</keyword>
<evidence type="ECO:0000256" key="10">
    <source>
        <dbReference type="SAM" id="Phobius"/>
    </source>
</evidence>
<dbReference type="GO" id="GO:0005524">
    <property type="term" value="F:ATP binding"/>
    <property type="evidence" value="ECO:0007669"/>
    <property type="project" value="UniProtKB-KW"/>
</dbReference>
<dbReference type="RefSeq" id="WP_306947400.1">
    <property type="nucleotide sequence ID" value="NZ_CP132976.1"/>
</dbReference>
<sequence length="663" mass="73058">MTTFESRLKALAPVSARYPGIAALAPIAAIVLIVLLLGLLLNVITTERRNLLSEKALRDTLWVAQTLQFQLSSHEDNLQRLAADLGETQEAGLDDIFKRAKQLVRNNPEIVRIVLRDDRGAVLRAYPGSGEPLSQRPELARTLVQARRGNSVWSESERAINGITISFATPVVGERGSANRSLEVTVQLDSLLGTHVPWWLAERYSVQLQSLGGDVLASKSVSSADKSSGIEHTMSFSPPANGALLTVSAHGDDINFLELALVLIMVGLASLTIVNLWLQSRYARRRTQAENALREEQAFRKAMEDAVTIGLRARDLEGKTLYVNAAYCRMVGWTREEILASGTPMPWWDPRLVSRTLERHREQTINPQPQSFETRFRHRSGIEIDVLVYEAPLRDARGKHVGWIGSMVDVSDRKRAEAEASRQADKLQQTGRLILMGEMASTMAHELNQPLGAITSYAAGCTNMLSAPATDQEAVLVALDNLRRQACRAGEIIRRIHDFVRKREPVREVCNLSEIVCETVSFARADALRHSVSIELDTPLHAVMVRADRIQIEQVALNLIRNAVEALQTTTAARLVTVKVSATATTAHVSVSDTGPGIDPDWIPKVFLPFETTKRNGMGMGLAICRSILESHQGQLSLSAGHTAGTTFQFSLPIEKCEALPHE</sequence>
<dbReference type="InterPro" id="IPR005467">
    <property type="entry name" value="His_kinase_dom"/>
</dbReference>
<protein>
    <recommendedName>
        <fullName evidence="2">histidine kinase</fullName>
        <ecNumber evidence="2">2.7.13.3</ecNumber>
    </recommendedName>
</protein>
<dbReference type="Gene3D" id="3.30.565.10">
    <property type="entry name" value="Histidine kinase-like ATPase, C-terminal domain"/>
    <property type="match status" value="1"/>
</dbReference>
<feature type="transmembrane region" description="Helical" evidence="10">
    <location>
        <begin position="256"/>
        <end position="278"/>
    </location>
</feature>
<evidence type="ECO:0000259" key="12">
    <source>
        <dbReference type="PROSITE" id="PS50112"/>
    </source>
</evidence>
<keyword evidence="10" id="KW-0812">Transmembrane</keyword>
<dbReference type="PROSITE" id="PS50113">
    <property type="entry name" value="PAC"/>
    <property type="match status" value="1"/>
</dbReference>
<dbReference type="SUPFAM" id="SSF47384">
    <property type="entry name" value="Homodimeric domain of signal transducing histidine kinase"/>
    <property type="match status" value="1"/>
</dbReference>
<dbReference type="SMART" id="SM00086">
    <property type="entry name" value="PAC"/>
    <property type="match status" value="1"/>
</dbReference>
<evidence type="ECO:0000256" key="9">
    <source>
        <dbReference type="SAM" id="Coils"/>
    </source>
</evidence>
<keyword evidence="10" id="KW-0472">Membrane</keyword>
<keyword evidence="10" id="KW-1133">Transmembrane helix</keyword>
<evidence type="ECO:0000313" key="14">
    <source>
        <dbReference type="EMBL" id="WMD22501.1"/>
    </source>
</evidence>
<dbReference type="NCBIfam" id="TIGR00229">
    <property type="entry name" value="sensory_box"/>
    <property type="match status" value="1"/>
</dbReference>
<keyword evidence="4" id="KW-0808">Transferase</keyword>
<dbReference type="SMART" id="SM00388">
    <property type="entry name" value="HisKA"/>
    <property type="match status" value="1"/>
</dbReference>